<dbReference type="EMBL" id="WUEK01000017">
    <property type="protein sequence ID" value="MXG92085.1"/>
    <property type="molecule type" value="Genomic_DNA"/>
</dbReference>
<evidence type="ECO:0000256" key="3">
    <source>
        <dbReference type="SAM" id="SignalP"/>
    </source>
</evidence>
<comment type="similarity">
    <text evidence="1">Belongs to the leucine-binding protein family.</text>
</comment>
<sequence length="431" mass="44529">MPINLRRAWAAPACGLAVVLTLAGCSQSDSSGSDAGGGSGSGSEAASFFNVDDCTDPDAATAKIDGGIKIGYTLPLSGPVAGPVQINQYGFDARIQAFNDAGGLDGQKIEVVKKDDAFAPDKAKANVVDLIQNDDVDALVTFGSGQVGAIADDQNAACVPLLYPSATNPEYFDIESYPWTVQFLPAADRETRYVVQQMTAAMGGTDFTVGIAANETASGQTNAENFTKAAEDAGIEIAATVPDTDPTAAATQLKAANVDVVYHSGLSGTCAGLNVSMDRIGFKPELVMLPSSCALSAEFVAAGAPAEGATLPLYMKEPDQPGADSDEGVQEYLDQMGDVESISDPVTTAGWVQADLLIATIQQAAESEEGLTRASMLTAARSLDYSSPMFLDGVSWKSTPEKLTGVSGFQAGVWSAADQTFVPSGETIQVD</sequence>
<evidence type="ECO:0000313" key="5">
    <source>
        <dbReference type="EMBL" id="MXG92085.1"/>
    </source>
</evidence>
<feature type="signal peptide" evidence="3">
    <location>
        <begin position="1"/>
        <end position="23"/>
    </location>
</feature>
<keyword evidence="6" id="KW-1185">Reference proteome</keyword>
<dbReference type="InterPro" id="IPR028082">
    <property type="entry name" value="Peripla_BP_I"/>
</dbReference>
<evidence type="ECO:0000313" key="6">
    <source>
        <dbReference type="Proteomes" id="UP000473325"/>
    </source>
</evidence>
<gene>
    <name evidence="5" type="ORF">GRQ65_21300</name>
</gene>
<organism evidence="5 6">
    <name type="scientific">Nocardioides flavescens</name>
    <dbReference type="NCBI Taxonomy" id="2691959"/>
    <lineage>
        <taxon>Bacteria</taxon>
        <taxon>Bacillati</taxon>
        <taxon>Actinomycetota</taxon>
        <taxon>Actinomycetes</taxon>
        <taxon>Propionibacteriales</taxon>
        <taxon>Nocardioidaceae</taxon>
        <taxon>Nocardioides</taxon>
    </lineage>
</organism>
<dbReference type="PANTHER" id="PTHR47235">
    <property type="entry name" value="BLR6548 PROTEIN"/>
    <property type="match status" value="1"/>
</dbReference>
<dbReference type="RefSeq" id="WP_160880016.1">
    <property type="nucleotide sequence ID" value="NZ_WUEK01000017.1"/>
</dbReference>
<dbReference type="Proteomes" id="UP000473325">
    <property type="component" value="Unassembled WGS sequence"/>
</dbReference>
<dbReference type="PROSITE" id="PS51257">
    <property type="entry name" value="PROKAR_LIPOPROTEIN"/>
    <property type="match status" value="1"/>
</dbReference>
<dbReference type="Gene3D" id="3.40.50.2300">
    <property type="match status" value="2"/>
</dbReference>
<dbReference type="SUPFAM" id="SSF53822">
    <property type="entry name" value="Periplasmic binding protein-like I"/>
    <property type="match status" value="1"/>
</dbReference>
<feature type="domain" description="Leucine-binding protein" evidence="4">
    <location>
        <begin position="68"/>
        <end position="389"/>
    </location>
</feature>
<protein>
    <submittedName>
        <fullName evidence="5">ABC transporter substrate-binding protein</fullName>
    </submittedName>
</protein>
<evidence type="ECO:0000256" key="2">
    <source>
        <dbReference type="ARBA" id="ARBA00022729"/>
    </source>
</evidence>
<comment type="caution">
    <text evidence="5">The sequence shown here is derived from an EMBL/GenBank/DDBJ whole genome shotgun (WGS) entry which is preliminary data.</text>
</comment>
<name>A0A6L7F4D9_9ACTN</name>
<dbReference type="AlphaFoldDB" id="A0A6L7F4D9"/>
<proteinExistence type="inferred from homology"/>
<dbReference type="InterPro" id="IPR028081">
    <property type="entry name" value="Leu-bd"/>
</dbReference>
<accession>A0A6L7F4D9</accession>
<evidence type="ECO:0000256" key="1">
    <source>
        <dbReference type="ARBA" id="ARBA00010062"/>
    </source>
</evidence>
<evidence type="ECO:0000259" key="4">
    <source>
        <dbReference type="Pfam" id="PF13458"/>
    </source>
</evidence>
<keyword evidence="2 3" id="KW-0732">Signal</keyword>
<dbReference type="PANTHER" id="PTHR47235:SF1">
    <property type="entry name" value="BLR6548 PROTEIN"/>
    <property type="match status" value="1"/>
</dbReference>
<reference evidence="5 6" key="1">
    <citation type="submission" date="2019-12" db="EMBL/GenBank/DDBJ databases">
        <authorList>
            <person name="Kun Z."/>
        </authorList>
    </citation>
    <scope>NUCLEOTIDE SEQUENCE [LARGE SCALE GENOMIC DNA]</scope>
    <source>
        <strain evidence="5 6">YIM 123512</strain>
    </source>
</reference>
<feature type="chain" id="PRO_5039071279" evidence="3">
    <location>
        <begin position="24"/>
        <end position="431"/>
    </location>
</feature>
<dbReference type="Pfam" id="PF13458">
    <property type="entry name" value="Peripla_BP_6"/>
    <property type="match status" value="1"/>
</dbReference>